<name>A0A0L0FNF4_9EUKA</name>
<sequence length="411" mass="47148">MPFNHIGETYITKNAGVTAATVDEAYEAITNGRLFYLTPDRFTFRDAQTLYRELKVTYWEHHGDKVENYADEKRLSYRMTAALKNLKVLLFHNTTGWVALHGAPQLPKHQQWNWREQYWPKDATEVSFTDVLAINSSFQQWKNGIQYPGLKYKLHPHYNVYYPTQAGHIKLFRKWMQQYSSRKRFQSLNVADIGCGCGILAFLLGTFDAVKLVHATDINPAATESLRADQIVRKRSVKTLEVFCGDLLEPLPLPQYDLIVFNAPWLPDIAGVDHSRGSFDMAVSFPPDLYPRFFEQAKERLTPDGRIVVIGSDLSRLLGLEKESPVTRELRDNPDRFYCAAMYQGEHAPGLLKKDSVVPEDKNKGPGDSKASADTTYKANKWKAIATRQQKMQLWELEHEYPADIVNPEEQ</sequence>
<dbReference type="InterPro" id="IPR007848">
    <property type="entry name" value="Small_mtfrase_dom"/>
</dbReference>
<evidence type="ECO:0000256" key="1">
    <source>
        <dbReference type="SAM" id="MobiDB-lite"/>
    </source>
</evidence>
<protein>
    <recommendedName>
        <fullName evidence="2">Methyltransferase small domain-containing protein</fullName>
    </recommendedName>
</protein>
<feature type="domain" description="Methyltransferase small" evidence="2">
    <location>
        <begin position="186"/>
        <end position="311"/>
    </location>
</feature>
<evidence type="ECO:0000313" key="4">
    <source>
        <dbReference type="Proteomes" id="UP000054560"/>
    </source>
</evidence>
<dbReference type="Gene3D" id="3.40.50.150">
    <property type="entry name" value="Vaccinia Virus protein VP39"/>
    <property type="match status" value="1"/>
</dbReference>
<dbReference type="OrthoDB" id="10047021at2759"/>
<evidence type="ECO:0000259" key="2">
    <source>
        <dbReference type="Pfam" id="PF05175"/>
    </source>
</evidence>
<feature type="region of interest" description="Disordered" evidence="1">
    <location>
        <begin position="351"/>
        <end position="376"/>
    </location>
</feature>
<dbReference type="GeneID" id="25909744"/>
<dbReference type="GO" id="GO:0008168">
    <property type="term" value="F:methyltransferase activity"/>
    <property type="evidence" value="ECO:0007669"/>
    <property type="project" value="InterPro"/>
</dbReference>
<accession>A0A0L0FNF4</accession>
<keyword evidence="4" id="KW-1185">Reference proteome</keyword>
<feature type="compositionally biased region" description="Basic and acidic residues" evidence="1">
    <location>
        <begin position="352"/>
        <end position="367"/>
    </location>
</feature>
<dbReference type="STRING" id="667725.A0A0L0FNF4"/>
<dbReference type="CDD" id="cd02440">
    <property type="entry name" value="AdoMet_MTases"/>
    <property type="match status" value="1"/>
</dbReference>
<proteinExistence type="predicted"/>
<dbReference type="AlphaFoldDB" id="A0A0L0FNF4"/>
<dbReference type="Proteomes" id="UP000054560">
    <property type="component" value="Unassembled WGS sequence"/>
</dbReference>
<reference evidence="3 4" key="1">
    <citation type="submission" date="2011-02" db="EMBL/GenBank/DDBJ databases">
        <title>The Genome Sequence of Sphaeroforma arctica JP610.</title>
        <authorList>
            <consortium name="The Broad Institute Genome Sequencing Platform"/>
            <person name="Russ C."/>
            <person name="Cuomo C."/>
            <person name="Young S.K."/>
            <person name="Zeng Q."/>
            <person name="Gargeya S."/>
            <person name="Alvarado L."/>
            <person name="Berlin A."/>
            <person name="Chapman S.B."/>
            <person name="Chen Z."/>
            <person name="Freedman E."/>
            <person name="Gellesch M."/>
            <person name="Goldberg J."/>
            <person name="Griggs A."/>
            <person name="Gujja S."/>
            <person name="Heilman E."/>
            <person name="Heiman D."/>
            <person name="Howarth C."/>
            <person name="Mehta T."/>
            <person name="Neiman D."/>
            <person name="Pearson M."/>
            <person name="Roberts A."/>
            <person name="Saif S."/>
            <person name="Shea T."/>
            <person name="Shenoy N."/>
            <person name="Sisk P."/>
            <person name="Stolte C."/>
            <person name="Sykes S."/>
            <person name="White J."/>
            <person name="Yandava C."/>
            <person name="Burger G."/>
            <person name="Gray M.W."/>
            <person name="Holland P.W.H."/>
            <person name="King N."/>
            <person name="Lang F.B.F."/>
            <person name="Roger A.J."/>
            <person name="Ruiz-Trillo I."/>
            <person name="Haas B."/>
            <person name="Nusbaum C."/>
            <person name="Birren B."/>
        </authorList>
    </citation>
    <scope>NUCLEOTIDE SEQUENCE [LARGE SCALE GENOMIC DNA]</scope>
    <source>
        <strain evidence="3 4">JP610</strain>
    </source>
</reference>
<evidence type="ECO:0000313" key="3">
    <source>
        <dbReference type="EMBL" id="KNC78327.1"/>
    </source>
</evidence>
<dbReference type="eggNOG" id="ENOG502T1E2">
    <property type="taxonomic scope" value="Eukaryota"/>
</dbReference>
<dbReference type="InterPro" id="IPR029063">
    <property type="entry name" value="SAM-dependent_MTases_sf"/>
</dbReference>
<dbReference type="EMBL" id="KQ242511">
    <property type="protein sequence ID" value="KNC78327.1"/>
    <property type="molecule type" value="Genomic_DNA"/>
</dbReference>
<organism evidence="3 4">
    <name type="scientific">Sphaeroforma arctica JP610</name>
    <dbReference type="NCBI Taxonomy" id="667725"/>
    <lineage>
        <taxon>Eukaryota</taxon>
        <taxon>Ichthyosporea</taxon>
        <taxon>Ichthyophonida</taxon>
        <taxon>Sphaeroforma</taxon>
    </lineage>
</organism>
<dbReference type="Pfam" id="PF05175">
    <property type="entry name" value="MTS"/>
    <property type="match status" value="1"/>
</dbReference>
<gene>
    <name evidence="3" type="ORF">SARC_09240</name>
</gene>
<dbReference type="SUPFAM" id="SSF53335">
    <property type="entry name" value="S-adenosyl-L-methionine-dependent methyltransferases"/>
    <property type="match status" value="1"/>
</dbReference>
<dbReference type="RefSeq" id="XP_014152229.1">
    <property type="nucleotide sequence ID" value="XM_014296754.1"/>
</dbReference>